<evidence type="ECO:0000313" key="1">
    <source>
        <dbReference type="EMBL" id="KAH3680822.1"/>
    </source>
</evidence>
<protein>
    <submittedName>
        <fullName evidence="1">Uncharacterized protein</fullName>
    </submittedName>
</protein>
<dbReference type="Proteomes" id="UP000774326">
    <property type="component" value="Unassembled WGS sequence"/>
</dbReference>
<reference evidence="1" key="1">
    <citation type="journal article" date="2021" name="Open Biol.">
        <title>Shared evolutionary footprints suggest mitochondrial oxidative damage underlies multiple complex I losses in fungi.</title>
        <authorList>
            <person name="Schikora-Tamarit M.A."/>
            <person name="Marcet-Houben M."/>
            <person name="Nosek J."/>
            <person name="Gabaldon T."/>
        </authorList>
    </citation>
    <scope>NUCLEOTIDE SEQUENCE</scope>
    <source>
        <strain evidence="1">CBS2887</strain>
    </source>
</reference>
<accession>A0A9P8PYE2</accession>
<proteinExistence type="predicted"/>
<reference evidence="1" key="2">
    <citation type="submission" date="2021-01" db="EMBL/GenBank/DDBJ databases">
        <authorList>
            <person name="Schikora-Tamarit M.A."/>
        </authorList>
    </citation>
    <scope>NUCLEOTIDE SEQUENCE</scope>
    <source>
        <strain evidence="1">CBS2887</strain>
    </source>
</reference>
<name>A0A9P8PYE2_WICPI</name>
<dbReference type="EMBL" id="JAEUBG010004665">
    <property type="protein sequence ID" value="KAH3680822.1"/>
    <property type="molecule type" value="Genomic_DNA"/>
</dbReference>
<gene>
    <name evidence="1" type="ORF">WICPIJ_008105</name>
</gene>
<keyword evidence="2" id="KW-1185">Reference proteome</keyword>
<sequence length="74" mass="8106">MITSKMASLEPALERSCELVSDIFELCLLFLTLSSAEDLESSVSELEAEKSDIAFWNKLALDTLVTWGSMACGD</sequence>
<organism evidence="1 2">
    <name type="scientific">Wickerhamomyces pijperi</name>
    <name type="common">Yeast</name>
    <name type="synonym">Pichia pijperi</name>
    <dbReference type="NCBI Taxonomy" id="599730"/>
    <lineage>
        <taxon>Eukaryota</taxon>
        <taxon>Fungi</taxon>
        <taxon>Dikarya</taxon>
        <taxon>Ascomycota</taxon>
        <taxon>Saccharomycotina</taxon>
        <taxon>Saccharomycetes</taxon>
        <taxon>Phaffomycetales</taxon>
        <taxon>Wickerhamomycetaceae</taxon>
        <taxon>Wickerhamomyces</taxon>
    </lineage>
</organism>
<comment type="caution">
    <text evidence="1">The sequence shown here is derived from an EMBL/GenBank/DDBJ whole genome shotgun (WGS) entry which is preliminary data.</text>
</comment>
<evidence type="ECO:0000313" key="2">
    <source>
        <dbReference type="Proteomes" id="UP000774326"/>
    </source>
</evidence>
<dbReference type="AlphaFoldDB" id="A0A9P8PYE2"/>